<keyword evidence="3" id="KW-0963">Cytoplasm</keyword>
<dbReference type="GO" id="GO:0000045">
    <property type="term" value="P:autophagosome assembly"/>
    <property type="evidence" value="ECO:0007669"/>
    <property type="project" value="TreeGrafter"/>
</dbReference>
<feature type="compositionally biased region" description="Basic residues" evidence="11">
    <location>
        <begin position="162"/>
        <end position="176"/>
    </location>
</feature>
<dbReference type="OrthoDB" id="10041339at2759"/>
<dbReference type="KEGG" id="ccat:101452645"/>
<feature type="compositionally biased region" description="Polar residues" evidence="11">
    <location>
        <begin position="415"/>
        <end position="424"/>
    </location>
</feature>
<evidence type="ECO:0000256" key="4">
    <source>
        <dbReference type="ARBA" id="ARBA00023006"/>
    </source>
</evidence>
<evidence type="ECO:0000256" key="6">
    <source>
        <dbReference type="ARBA" id="ARBA00023159"/>
    </source>
</evidence>
<dbReference type="PANTHER" id="PTHR31671:SF3">
    <property type="entry name" value="DIABETES AND OBESITY REGULATED, ISOFORM G"/>
    <property type="match status" value="1"/>
</dbReference>
<comment type="caution">
    <text evidence="12">The sequence shown here is derived from an EMBL/GenBank/DDBJ whole genome shotgun (WGS) entry which is preliminary data.</text>
</comment>
<evidence type="ECO:0000313" key="13">
    <source>
        <dbReference type="Proteomes" id="UP000606786"/>
    </source>
</evidence>
<dbReference type="PANTHER" id="PTHR31671">
    <property type="entry name" value="DIABETES AND OBESITY REGULATED, ISOFORM G"/>
    <property type="match status" value="1"/>
</dbReference>
<feature type="compositionally biased region" description="Basic and acidic residues" evidence="11">
    <location>
        <begin position="333"/>
        <end position="353"/>
    </location>
</feature>
<feature type="region of interest" description="Disordered" evidence="11">
    <location>
        <begin position="394"/>
        <end position="424"/>
    </location>
</feature>
<evidence type="ECO:0000256" key="11">
    <source>
        <dbReference type="SAM" id="MobiDB-lite"/>
    </source>
</evidence>
<evidence type="ECO:0000256" key="3">
    <source>
        <dbReference type="ARBA" id="ARBA00022490"/>
    </source>
</evidence>
<dbReference type="GO" id="GO:0045893">
    <property type="term" value="P:positive regulation of DNA-templated transcription"/>
    <property type="evidence" value="ECO:0007669"/>
    <property type="project" value="TreeGrafter"/>
</dbReference>
<protein>
    <submittedName>
        <fullName evidence="12">(Mediterranean fruit fly) hypothetical protein</fullName>
    </submittedName>
</protein>
<evidence type="ECO:0000256" key="5">
    <source>
        <dbReference type="ARBA" id="ARBA00023015"/>
    </source>
</evidence>
<keyword evidence="13" id="KW-1185">Reference proteome</keyword>
<dbReference type="Proteomes" id="UP000606786">
    <property type="component" value="Unassembled WGS sequence"/>
</dbReference>
<evidence type="ECO:0000256" key="10">
    <source>
        <dbReference type="ARBA" id="ARBA00034306"/>
    </source>
</evidence>
<comment type="subcellular location">
    <subcellularLocation>
        <location evidence="2">Cytoplasm</location>
        <location evidence="2">Cytosol</location>
    </subcellularLocation>
    <subcellularLocation>
        <location evidence="1">Cytoplasmic vesicle</location>
        <location evidence="1">Autophagosome</location>
    </subcellularLocation>
    <subcellularLocation>
        <location evidence="10">Nucleus</location>
        <location evidence="10">Nuclear body</location>
    </subcellularLocation>
</comment>
<evidence type="ECO:0000256" key="8">
    <source>
        <dbReference type="ARBA" id="ARBA00023242"/>
    </source>
</evidence>
<accession>A0A811V0W6</accession>
<keyword evidence="6" id="KW-0010">Activator</keyword>
<keyword evidence="5" id="KW-0805">Transcription regulation</keyword>
<keyword evidence="4" id="KW-0072">Autophagy</keyword>
<dbReference type="Pfam" id="PF14839">
    <property type="entry name" value="DOR"/>
    <property type="match status" value="1"/>
</dbReference>
<evidence type="ECO:0000256" key="7">
    <source>
        <dbReference type="ARBA" id="ARBA00023163"/>
    </source>
</evidence>
<evidence type="ECO:0000313" key="12">
    <source>
        <dbReference type="EMBL" id="CAD7004511.1"/>
    </source>
</evidence>
<reference evidence="12" key="1">
    <citation type="submission" date="2020-11" db="EMBL/GenBank/DDBJ databases">
        <authorList>
            <person name="Whitehead M."/>
        </authorList>
    </citation>
    <scope>NUCLEOTIDE SEQUENCE</scope>
    <source>
        <strain evidence="12">EGII</strain>
    </source>
</reference>
<evidence type="ECO:0000256" key="1">
    <source>
        <dbReference type="ARBA" id="ARBA00004419"/>
    </source>
</evidence>
<dbReference type="InterPro" id="IPR029431">
    <property type="entry name" value="TP53INP"/>
</dbReference>
<evidence type="ECO:0000256" key="2">
    <source>
        <dbReference type="ARBA" id="ARBA00004514"/>
    </source>
</evidence>
<organism evidence="12 13">
    <name type="scientific">Ceratitis capitata</name>
    <name type="common">Mediterranean fruit fly</name>
    <name type="synonym">Tephritis capitata</name>
    <dbReference type="NCBI Taxonomy" id="7213"/>
    <lineage>
        <taxon>Eukaryota</taxon>
        <taxon>Metazoa</taxon>
        <taxon>Ecdysozoa</taxon>
        <taxon>Arthropoda</taxon>
        <taxon>Hexapoda</taxon>
        <taxon>Insecta</taxon>
        <taxon>Pterygota</taxon>
        <taxon>Neoptera</taxon>
        <taxon>Endopterygota</taxon>
        <taxon>Diptera</taxon>
        <taxon>Brachycera</taxon>
        <taxon>Muscomorpha</taxon>
        <taxon>Tephritoidea</taxon>
        <taxon>Tephritidae</taxon>
        <taxon>Ceratitis</taxon>
        <taxon>Ceratitis</taxon>
    </lineage>
</organism>
<dbReference type="GO" id="GO:0005829">
    <property type="term" value="C:cytosol"/>
    <property type="evidence" value="ECO:0007669"/>
    <property type="project" value="UniProtKB-SubCell"/>
</dbReference>
<dbReference type="GO" id="GO:0031410">
    <property type="term" value="C:cytoplasmic vesicle"/>
    <property type="evidence" value="ECO:0007669"/>
    <property type="project" value="UniProtKB-KW"/>
</dbReference>
<sequence length="424" mass="48208">MFRGLAAFIFGSNTTEGTNCQRNNCSENLKEQRIKILPDKDPKTCFVEDKTAIEESQSTAVTTGGLQKVIRNKDSRNNKKNKSKRQEKFTNVNPNLDILTSESHKELDSEENDWIFLENDGDRNLNDNNNTTSTPTLEILSELQPNQETFPGNDICVVRRQKKNKSNQKSNHKSSLRHVSPSFRECDVEKKKESSPLHSSSLNLRSNSLNKDRCNDATRSMVLSESGVQQLLRRDLGRNVSVGSFDDNGSSAKLFTMVDSWYMTPPSCFDLNGPIHLEIPRLENLLIEHPSMSIYRTIGSAQKGIESFANMNCEVDGKNLIDANHVNITQKKFGKENKNSQRVSEDRSTGPRIDRREAALLKMQIFALNSQKGLAVHERHNLRRSAILRSNQVREIQSRSNRQRRSDVQHCRLNSGANNNRKCY</sequence>
<feature type="region of interest" description="Disordered" evidence="11">
    <location>
        <begin position="332"/>
        <end position="353"/>
    </location>
</feature>
<dbReference type="EMBL" id="CAJHJT010000034">
    <property type="protein sequence ID" value="CAD7004511.1"/>
    <property type="molecule type" value="Genomic_DNA"/>
</dbReference>
<feature type="compositionally biased region" description="Basic and acidic residues" evidence="11">
    <location>
        <begin position="184"/>
        <end position="195"/>
    </location>
</feature>
<dbReference type="GO" id="GO:0005776">
    <property type="term" value="C:autophagosome"/>
    <property type="evidence" value="ECO:0007669"/>
    <property type="project" value="UniProtKB-SubCell"/>
</dbReference>
<feature type="region of interest" description="Disordered" evidence="11">
    <location>
        <begin position="162"/>
        <end position="210"/>
    </location>
</feature>
<evidence type="ECO:0000256" key="9">
    <source>
        <dbReference type="ARBA" id="ARBA00023329"/>
    </source>
</evidence>
<keyword evidence="9" id="KW-0968">Cytoplasmic vesicle</keyword>
<feature type="compositionally biased region" description="Low complexity" evidence="11">
    <location>
        <begin position="196"/>
        <end position="209"/>
    </location>
</feature>
<proteinExistence type="predicted"/>
<dbReference type="GO" id="GO:0016604">
    <property type="term" value="C:nuclear body"/>
    <property type="evidence" value="ECO:0007669"/>
    <property type="project" value="UniProtKB-SubCell"/>
</dbReference>
<keyword evidence="8" id="KW-0539">Nucleus</keyword>
<dbReference type="AlphaFoldDB" id="A0A811V0W6"/>
<name>A0A811V0W6_CERCA</name>
<keyword evidence="7" id="KW-0804">Transcription</keyword>
<gene>
    <name evidence="12" type="ORF">CCAP1982_LOCUS12910</name>
</gene>